<organism evidence="1 2">
    <name type="scientific">Rotaria magnacalcarata</name>
    <dbReference type="NCBI Taxonomy" id="392030"/>
    <lineage>
        <taxon>Eukaryota</taxon>
        <taxon>Metazoa</taxon>
        <taxon>Spiralia</taxon>
        <taxon>Gnathifera</taxon>
        <taxon>Rotifera</taxon>
        <taxon>Eurotatoria</taxon>
        <taxon>Bdelloidea</taxon>
        <taxon>Philodinida</taxon>
        <taxon>Philodinidae</taxon>
        <taxon>Rotaria</taxon>
    </lineage>
</organism>
<protein>
    <submittedName>
        <fullName evidence="1">Uncharacterized protein</fullName>
    </submittedName>
</protein>
<dbReference type="Proteomes" id="UP000676336">
    <property type="component" value="Unassembled WGS sequence"/>
</dbReference>
<proteinExistence type="predicted"/>
<comment type="caution">
    <text evidence="1">The sequence shown here is derived from an EMBL/GenBank/DDBJ whole genome shotgun (WGS) entry which is preliminary data.</text>
</comment>
<dbReference type="EMBL" id="CAJOBI010198167">
    <property type="protein sequence ID" value="CAF4982774.1"/>
    <property type="molecule type" value="Genomic_DNA"/>
</dbReference>
<dbReference type="AlphaFoldDB" id="A0A8S3D532"/>
<name>A0A8S3D532_9BILA</name>
<sequence>KRLSEVLSSPRQSLRNAAESSYKKVLPGVVVTSSRSSRRRISSAAATQAFAVATS</sequence>
<feature type="non-terminal residue" evidence="1">
    <location>
        <position position="55"/>
    </location>
</feature>
<feature type="non-terminal residue" evidence="1">
    <location>
        <position position="1"/>
    </location>
</feature>
<reference evidence="1" key="1">
    <citation type="submission" date="2021-02" db="EMBL/GenBank/DDBJ databases">
        <authorList>
            <person name="Nowell W R."/>
        </authorList>
    </citation>
    <scope>NUCLEOTIDE SEQUENCE</scope>
</reference>
<gene>
    <name evidence="1" type="ORF">SMN809_LOCUS55817</name>
</gene>
<accession>A0A8S3D532</accession>
<evidence type="ECO:0000313" key="2">
    <source>
        <dbReference type="Proteomes" id="UP000676336"/>
    </source>
</evidence>
<evidence type="ECO:0000313" key="1">
    <source>
        <dbReference type="EMBL" id="CAF4982774.1"/>
    </source>
</evidence>